<proteinExistence type="predicted"/>
<accession>A0A1F8GS18</accession>
<reference evidence="1 2" key="1">
    <citation type="journal article" date="2016" name="Nat. Commun.">
        <title>Thousands of microbial genomes shed light on interconnected biogeochemical processes in an aquifer system.</title>
        <authorList>
            <person name="Anantharaman K."/>
            <person name="Brown C.T."/>
            <person name="Hug L.A."/>
            <person name="Sharon I."/>
            <person name="Castelle C.J."/>
            <person name="Probst A.J."/>
            <person name="Thomas B.C."/>
            <person name="Singh A."/>
            <person name="Wilkins M.J."/>
            <person name="Karaoz U."/>
            <person name="Brodie E.L."/>
            <person name="Williams K.H."/>
            <person name="Hubbard S.S."/>
            <person name="Banfield J.F."/>
        </authorList>
    </citation>
    <scope>NUCLEOTIDE SEQUENCE [LARGE SCALE GENOMIC DNA]</scope>
</reference>
<dbReference type="EMBL" id="MGKO01000002">
    <property type="protein sequence ID" value="OGN28222.1"/>
    <property type="molecule type" value="Genomic_DNA"/>
</dbReference>
<sequence>MSYYYAELQTPGRIVDSAAVAFSAGSRRAGEIQKQERIRREALESRTRALANLACVLVKKPKTDAGYPRAVPHEVNRAIMTE</sequence>
<gene>
    <name evidence="1" type="ORF">A2941_02255</name>
</gene>
<organism evidence="1 2">
    <name type="scientific">Candidatus Yanofskybacteria bacterium RIFCSPLOWO2_01_FULL_49_17</name>
    <dbReference type="NCBI Taxonomy" id="1802700"/>
    <lineage>
        <taxon>Bacteria</taxon>
        <taxon>Candidatus Yanofskyibacteriota</taxon>
    </lineage>
</organism>
<evidence type="ECO:0000313" key="2">
    <source>
        <dbReference type="Proteomes" id="UP000178444"/>
    </source>
</evidence>
<evidence type="ECO:0000313" key="1">
    <source>
        <dbReference type="EMBL" id="OGN28222.1"/>
    </source>
</evidence>
<protein>
    <submittedName>
        <fullName evidence="1">Uncharacterized protein</fullName>
    </submittedName>
</protein>
<name>A0A1F8GS18_9BACT</name>
<dbReference type="AlphaFoldDB" id="A0A1F8GS18"/>
<dbReference type="Proteomes" id="UP000178444">
    <property type="component" value="Unassembled WGS sequence"/>
</dbReference>
<comment type="caution">
    <text evidence="1">The sequence shown here is derived from an EMBL/GenBank/DDBJ whole genome shotgun (WGS) entry which is preliminary data.</text>
</comment>